<evidence type="ECO:0000256" key="3">
    <source>
        <dbReference type="ARBA" id="ARBA00023015"/>
    </source>
</evidence>
<reference evidence="8" key="1">
    <citation type="submission" date="2021-03" db="EMBL/GenBank/DDBJ databases">
        <title>Revisited historic fungal species revealed as producer of novel bioactive compounds through whole genome sequencing and comparative genomics.</title>
        <authorList>
            <person name="Vignolle G.A."/>
            <person name="Hochenegger N."/>
            <person name="Mach R.L."/>
            <person name="Mach-Aigner A.R."/>
            <person name="Javad Rahimi M."/>
            <person name="Salim K.A."/>
            <person name="Chan C.M."/>
            <person name="Lim L.B.L."/>
            <person name="Cai F."/>
            <person name="Druzhinina I.S."/>
            <person name="U'Ren J.M."/>
            <person name="Derntl C."/>
        </authorList>
    </citation>
    <scope>NUCLEOTIDE SEQUENCE</scope>
    <source>
        <strain evidence="8">TUCIM 5799</strain>
    </source>
</reference>
<evidence type="ECO:0000313" key="9">
    <source>
        <dbReference type="Proteomes" id="UP000829685"/>
    </source>
</evidence>
<gene>
    <name evidence="8" type="ORF">JX265_001156</name>
</gene>
<evidence type="ECO:0000256" key="2">
    <source>
        <dbReference type="ARBA" id="ARBA00022969"/>
    </source>
</evidence>
<sequence>MNYPLHQGSWGPMQQQNTYSRQDHIQAPQAVPMRSRYDGYILRVIQNPKHGRVGIGKEKDRKPLDPPPFVQLDVLDRPDHTMHLQSPYLLVYAYLEPASSTAISAEERKKVGSHLMGTTASSLHRLKDMKNLDVAAFVFPDLTVKAEGQYVIRFVLMNLEEDAGISGEWVTICETVSEPFTVHSARTFPGMAESTPLTRMFADQGVRVRLRKDSRQLTTKKQNNNLAEKIGTKRGRNVHDHAEMEPHRGSVASPDRSYFDTQQQYGDVQDGKRQRTASGANNAYQMRPSISTAMPYSTYPGLTSTPAHHASFMTAPQSQQALYAPSYPREFSAGIGMGLPRGGSTRLDTQVAPYQGDMFASPSGHHSPGNPYAYGNTTADASPSLQHTPSHSHVSYFQGDQQLPALNQALNSGATHVNTSPQAHSQSIHTPVSSTGSPIEQVYTHAASQYPGGYVTQANGSYDHGTLRANGISTPVTGDMPSDSMQGQFVPSHLIAVDSVGFPKANPGA</sequence>
<dbReference type="AlphaFoldDB" id="A0A9Q0AVM1"/>
<dbReference type="OrthoDB" id="5599552at2759"/>
<keyword evidence="5" id="KW-0539">Nucleus</keyword>
<evidence type="ECO:0000256" key="4">
    <source>
        <dbReference type="ARBA" id="ARBA00023163"/>
    </source>
</evidence>
<evidence type="ECO:0000256" key="1">
    <source>
        <dbReference type="ARBA" id="ARBA00004123"/>
    </source>
</evidence>
<dbReference type="Proteomes" id="UP000829685">
    <property type="component" value="Unassembled WGS sequence"/>
</dbReference>
<feature type="compositionally biased region" description="Polar residues" evidence="6">
    <location>
        <begin position="217"/>
        <end position="226"/>
    </location>
</feature>
<dbReference type="EMBL" id="JAFIMR010000002">
    <property type="protein sequence ID" value="KAI1880916.1"/>
    <property type="molecule type" value="Genomic_DNA"/>
</dbReference>
<dbReference type="InterPro" id="IPR021740">
    <property type="entry name" value="Velvet"/>
</dbReference>
<dbReference type="Pfam" id="PF11754">
    <property type="entry name" value="Velvet"/>
    <property type="match status" value="2"/>
</dbReference>
<dbReference type="GO" id="GO:0030435">
    <property type="term" value="P:sporulation resulting in formation of a cellular spore"/>
    <property type="evidence" value="ECO:0007669"/>
    <property type="project" value="UniProtKB-KW"/>
</dbReference>
<feature type="region of interest" description="Disordered" evidence="6">
    <location>
        <begin position="1"/>
        <end position="22"/>
    </location>
</feature>
<accession>A0A9Q0AVM1</accession>
<evidence type="ECO:0000313" key="8">
    <source>
        <dbReference type="EMBL" id="KAI1880916.1"/>
    </source>
</evidence>
<feature type="domain" description="Velvet" evidence="7">
    <location>
        <begin position="32"/>
        <end position="211"/>
    </location>
</feature>
<evidence type="ECO:0000256" key="6">
    <source>
        <dbReference type="SAM" id="MobiDB-lite"/>
    </source>
</evidence>
<feature type="region of interest" description="Disordered" evidence="6">
    <location>
        <begin position="415"/>
        <end position="436"/>
    </location>
</feature>
<feature type="region of interest" description="Disordered" evidence="6">
    <location>
        <begin position="217"/>
        <end position="257"/>
    </location>
</feature>
<keyword evidence="2" id="KW-0749">Sporulation</keyword>
<dbReference type="Gene3D" id="2.60.40.3960">
    <property type="entry name" value="Velvet domain"/>
    <property type="match status" value="1"/>
</dbReference>
<evidence type="ECO:0000256" key="5">
    <source>
        <dbReference type="ARBA" id="ARBA00023242"/>
    </source>
</evidence>
<keyword evidence="9" id="KW-1185">Reference proteome</keyword>
<dbReference type="PANTHER" id="PTHR33572">
    <property type="entry name" value="SPORE DEVELOPMENT REGULATOR VOSA"/>
    <property type="match status" value="1"/>
</dbReference>
<keyword evidence="3" id="KW-0805">Transcription regulation</keyword>
<organism evidence="8 9">
    <name type="scientific">Neoarthrinium moseri</name>
    <dbReference type="NCBI Taxonomy" id="1658444"/>
    <lineage>
        <taxon>Eukaryota</taxon>
        <taxon>Fungi</taxon>
        <taxon>Dikarya</taxon>
        <taxon>Ascomycota</taxon>
        <taxon>Pezizomycotina</taxon>
        <taxon>Sordariomycetes</taxon>
        <taxon>Xylariomycetidae</taxon>
        <taxon>Amphisphaeriales</taxon>
        <taxon>Apiosporaceae</taxon>
        <taxon>Neoarthrinium</taxon>
    </lineage>
</organism>
<keyword evidence="4" id="KW-0804">Transcription</keyword>
<proteinExistence type="predicted"/>
<dbReference type="GO" id="GO:0005634">
    <property type="term" value="C:nucleus"/>
    <property type="evidence" value="ECO:0007669"/>
    <property type="project" value="UniProtKB-SubCell"/>
</dbReference>
<name>A0A9Q0AVM1_9PEZI</name>
<evidence type="ECO:0000259" key="7">
    <source>
        <dbReference type="PROSITE" id="PS51821"/>
    </source>
</evidence>
<dbReference type="InterPro" id="IPR038491">
    <property type="entry name" value="Velvet_dom_sf"/>
</dbReference>
<dbReference type="InterPro" id="IPR037525">
    <property type="entry name" value="Velvet_dom"/>
</dbReference>
<protein>
    <recommendedName>
        <fullName evidence="7">Velvet domain-containing protein</fullName>
    </recommendedName>
</protein>
<dbReference type="PANTHER" id="PTHR33572:SF18">
    <property type="entry name" value="SPORE DEVELOPMENT REGULATOR VOSA"/>
    <property type="match status" value="1"/>
</dbReference>
<dbReference type="PROSITE" id="PS51821">
    <property type="entry name" value="VELVET"/>
    <property type="match status" value="1"/>
</dbReference>
<comment type="subcellular location">
    <subcellularLocation>
        <location evidence="1">Nucleus</location>
    </subcellularLocation>
</comment>
<comment type="caution">
    <text evidence="8">The sequence shown here is derived from an EMBL/GenBank/DDBJ whole genome shotgun (WGS) entry which is preliminary data.</text>
</comment>
<feature type="compositionally biased region" description="Basic and acidic residues" evidence="6">
    <location>
        <begin position="237"/>
        <end position="248"/>
    </location>
</feature>